<comment type="caution">
    <text evidence="1">The sequence shown here is derived from an EMBL/GenBank/DDBJ whole genome shotgun (WGS) entry which is preliminary data.</text>
</comment>
<dbReference type="AlphaFoldDB" id="A0A927N3W6"/>
<gene>
    <name evidence="1" type="ORF">HEB94_004958</name>
</gene>
<keyword evidence="2" id="KW-1185">Reference proteome</keyword>
<organism evidence="1 2">
    <name type="scientific">Actinopolymorpha pittospori</name>
    <dbReference type="NCBI Taxonomy" id="648752"/>
    <lineage>
        <taxon>Bacteria</taxon>
        <taxon>Bacillati</taxon>
        <taxon>Actinomycetota</taxon>
        <taxon>Actinomycetes</taxon>
        <taxon>Propionibacteriales</taxon>
        <taxon>Actinopolymorphaceae</taxon>
        <taxon>Actinopolymorpha</taxon>
    </lineage>
</organism>
<protein>
    <submittedName>
        <fullName evidence="1">Uncharacterized protein</fullName>
    </submittedName>
</protein>
<dbReference type="EMBL" id="JADBEM010000001">
    <property type="protein sequence ID" value="MBE1608110.1"/>
    <property type="molecule type" value="Genomic_DNA"/>
</dbReference>
<dbReference type="RefSeq" id="WP_192751950.1">
    <property type="nucleotide sequence ID" value="NZ_BAABJL010000090.1"/>
</dbReference>
<sequence>MAISPEALRAILAKTVEESPQKKGLVLTIQVKAMDNGGLYIGGEGVDDRPIDGEEGWTGVGIAVAQLVNGLHKASDKRRNAK</sequence>
<reference evidence="1" key="1">
    <citation type="submission" date="2020-10" db="EMBL/GenBank/DDBJ databases">
        <title>Sequencing the genomes of 1000 actinobacteria strains.</title>
        <authorList>
            <person name="Klenk H.-P."/>
        </authorList>
    </citation>
    <scope>NUCLEOTIDE SEQUENCE</scope>
    <source>
        <strain evidence="1">DSM 45354</strain>
    </source>
</reference>
<name>A0A927N3W6_9ACTN</name>
<accession>A0A927N3W6</accession>
<dbReference type="Proteomes" id="UP000638648">
    <property type="component" value="Unassembled WGS sequence"/>
</dbReference>
<evidence type="ECO:0000313" key="1">
    <source>
        <dbReference type="EMBL" id="MBE1608110.1"/>
    </source>
</evidence>
<proteinExistence type="predicted"/>
<evidence type="ECO:0000313" key="2">
    <source>
        <dbReference type="Proteomes" id="UP000638648"/>
    </source>
</evidence>